<evidence type="ECO:0000313" key="1">
    <source>
        <dbReference type="EMBL" id="KAK9101053.1"/>
    </source>
</evidence>
<name>A0AAP0HTQ7_9MAGN</name>
<sequence>MVIVDIGVSASERMLLSDKDLLNVYLSIKKQTGQREDQRLPLSHWSAVTYDIVSVLPLCRLVRLVESNADKLSMHFMIS</sequence>
<keyword evidence="2" id="KW-1185">Reference proteome</keyword>
<protein>
    <submittedName>
        <fullName evidence="1">Uncharacterized protein</fullName>
    </submittedName>
</protein>
<evidence type="ECO:0000313" key="2">
    <source>
        <dbReference type="Proteomes" id="UP001419268"/>
    </source>
</evidence>
<gene>
    <name evidence="1" type="ORF">Scep_024483</name>
</gene>
<accession>A0AAP0HTQ7</accession>
<dbReference type="EMBL" id="JBBNAG010000010">
    <property type="protein sequence ID" value="KAK9101053.1"/>
    <property type="molecule type" value="Genomic_DNA"/>
</dbReference>
<proteinExistence type="predicted"/>
<comment type="caution">
    <text evidence="1">The sequence shown here is derived from an EMBL/GenBank/DDBJ whole genome shotgun (WGS) entry which is preliminary data.</text>
</comment>
<dbReference type="AlphaFoldDB" id="A0AAP0HTQ7"/>
<organism evidence="1 2">
    <name type="scientific">Stephania cephalantha</name>
    <dbReference type="NCBI Taxonomy" id="152367"/>
    <lineage>
        <taxon>Eukaryota</taxon>
        <taxon>Viridiplantae</taxon>
        <taxon>Streptophyta</taxon>
        <taxon>Embryophyta</taxon>
        <taxon>Tracheophyta</taxon>
        <taxon>Spermatophyta</taxon>
        <taxon>Magnoliopsida</taxon>
        <taxon>Ranunculales</taxon>
        <taxon>Menispermaceae</taxon>
        <taxon>Menispermoideae</taxon>
        <taxon>Cissampelideae</taxon>
        <taxon>Stephania</taxon>
    </lineage>
</organism>
<dbReference type="Proteomes" id="UP001419268">
    <property type="component" value="Unassembled WGS sequence"/>
</dbReference>
<reference evidence="1 2" key="1">
    <citation type="submission" date="2024-01" db="EMBL/GenBank/DDBJ databases">
        <title>Genome assemblies of Stephania.</title>
        <authorList>
            <person name="Yang L."/>
        </authorList>
    </citation>
    <scope>NUCLEOTIDE SEQUENCE [LARGE SCALE GENOMIC DNA]</scope>
    <source>
        <strain evidence="1">JXDWG</strain>
        <tissue evidence="1">Leaf</tissue>
    </source>
</reference>